<reference evidence="1" key="1">
    <citation type="submission" date="2018-06" db="EMBL/GenBank/DDBJ databases">
        <authorList>
            <person name="Zhirakovskaya E."/>
        </authorList>
    </citation>
    <scope>NUCLEOTIDE SEQUENCE</scope>
</reference>
<sequence>MRDGKMVDIRPDKAHQLGMICAWMSNQPNLAPVPRVRVTG</sequence>
<dbReference type="EMBL" id="UOFM01000291">
    <property type="protein sequence ID" value="VAW79034.1"/>
    <property type="molecule type" value="Genomic_DNA"/>
</dbReference>
<proteinExistence type="predicted"/>
<accession>A0A3B0ZCC5</accession>
<name>A0A3B0ZCC5_9ZZZZ</name>
<organism evidence="1">
    <name type="scientific">hydrothermal vent metagenome</name>
    <dbReference type="NCBI Taxonomy" id="652676"/>
    <lineage>
        <taxon>unclassified sequences</taxon>
        <taxon>metagenomes</taxon>
        <taxon>ecological metagenomes</taxon>
    </lineage>
</organism>
<gene>
    <name evidence="1" type="ORF">MNBD_GAMMA14-277</name>
</gene>
<protein>
    <submittedName>
        <fullName evidence="1">Uncharacterized protein</fullName>
    </submittedName>
</protein>
<evidence type="ECO:0000313" key="1">
    <source>
        <dbReference type="EMBL" id="VAW79034.1"/>
    </source>
</evidence>
<dbReference type="AlphaFoldDB" id="A0A3B0ZCC5"/>